<gene>
    <name evidence="1" type="ORF">LIER_05418</name>
</gene>
<evidence type="ECO:0000313" key="2">
    <source>
        <dbReference type="Proteomes" id="UP001454036"/>
    </source>
</evidence>
<keyword evidence="2" id="KW-1185">Reference proteome</keyword>
<protein>
    <recommendedName>
        <fullName evidence="3">Reverse transcriptase Ty1/copia-type domain-containing protein</fullName>
    </recommendedName>
</protein>
<proteinExistence type="predicted"/>
<evidence type="ECO:0000313" key="1">
    <source>
        <dbReference type="EMBL" id="GAA0145164.1"/>
    </source>
</evidence>
<comment type="caution">
    <text evidence="1">The sequence shown here is derived from an EMBL/GenBank/DDBJ whole genome shotgun (WGS) entry which is preliminary data.</text>
</comment>
<dbReference type="AlphaFoldDB" id="A0AAV3P0N1"/>
<accession>A0AAV3P0N1</accession>
<name>A0AAV3P0N1_LITER</name>
<reference evidence="1 2" key="1">
    <citation type="submission" date="2024-01" db="EMBL/GenBank/DDBJ databases">
        <title>The complete chloroplast genome sequence of Lithospermum erythrorhizon: insights into the phylogenetic relationship among Boraginaceae species and the maternal lineages of purple gromwells.</title>
        <authorList>
            <person name="Okada T."/>
            <person name="Watanabe K."/>
        </authorList>
    </citation>
    <scope>NUCLEOTIDE SEQUENCE [LARGE SCALE GENOMIC DNA]</scope>
</reference>
<organism evidence="1 2">
    <name type="scientific">Lithospermum erythrorhizon</name>
    <name type="common">Purple gromwell</name>
    <name type="synonym">Lithospermum officinale var. erythrorhizon</name>
    <dbReference type="NCBI Taxonomy" id="34254"/>
    <lineage>
        <taxon>Eukaryota</taxon>
        <taxon>Viridiplantae</taxon>
        <taxon>Streptophyta</taxon>
        <taxon>Embryophyta</taxon>
        <taxon>Tracheophyta</taxon>
        <taxon>Spermatophyta</taxon>
        <taxon>Magnoliopsida</taxon>
        <taxon>eudicotyledons</taxon>
        <taxon>Gunneridae</taxon>
        <taxon>Pentapetalae</taxon>
        <taxon>asterids</taxon>
        <taxon>lamiids</taxon>
        <taxon>Boraginales</taxon>
        <taxon>Boraginaceae</taxon>
        <taxon>Boraginoideae</taxon>
        <taxon>Lithospermeae</taxon>
        <taxon>Lithospermum</taxon>
    </lineage>
</organism>
<sequence length="172" mass="19130">MSDCAYEYTKKENLKVLQDVDIGAPVLVSEPPTEQRREEQLSVEQLKSNLSPGVTYAEQPSSLGVVSSASDSGDGAKKFSCTNNCRLLKSFKEAMKHPQWREAIQKEISALEDNGTWSMVQLPKDGSIERFKGRLVVFGNHQVEDMDYNDTFVPVAKMVTVRAFLAVVAVKN</sequence>
<dbReference type="Proteomes" id="UP001454036">
    <property type="component" value="Unassembled WGS sequence"/>
</dbReference>
<evidence type="ECO:0008006" key="3">
    <source>
        <dbReference type="Google" id="ProtNLM"/>
    </source>
</evidence>
<dbReference type="EMBL" id="BAABME010000742">
    <property type="protein sequence ID" value="GAA0145164.1"/>
    <property type="molecule type" value="Genomic_DNA"/>
</dbReference>